<comment type="similarity">
    <text evidence="2">Belongs to the FHY3/FAR1 family.</text>
</comment>
<evidence type="ECO:0000256" key="1">
    <source>
        <dbReference type="PROSITE-ProRule" id="PRU00325"/>
    </source>
</evidence>
<keyword evidence="5" id="KW-1185">Reference proteome</keyword>
<accession>A0A444Z4F0</accession>
<proteinExistence type="inferred from homology"/>
<evidence type="ECO:0000259" key="3">
    <source>
        <dbReference type="PROSITE" id="PS50966"/>
    </source>
</evidence>
<evidence type="ECO:0000256" key="2">
    <source>
        <dbReference type="RuleBase" id="RU367018"/>
    </source>
</evidence>
<comment type="caution">
    <text evidence="4">The sequence shown here is derived from an EMBL/GenBank/DDBJ whole genome shotgun (WGS) entry which is preliminary data.</text>
</comment>
<dbReference type="PROSITE" id="PS50966">
    <property type="entry name" value="ZF_SWIM"/>
    <property type="match status" value="1"/>
</dbReference>
<dbReference type="PANTHER" id="PTHR31669">
    <property type="entry name" value="PROTEIN FAR1-RELATED SEQUENCE 10-RELATED"/>
    <property type="match status" value="1"/>
</dbReference>
<dbReference type="GO" id="GO:0008270">
    <property type="term" value="F:zinc ion binding"/>
    <property type="evidence" value="ECO:0007669"/>
    <property type="project" value="UniProtKB-UniRule"/>
</dbReference>
<keyword evidence="2" id="KW-0539">Nucleus</keyword>
<organism evidence="4 5">
    <name type="scientific">Arachis hypogaea</name>
    <name type="common">Peanut</name>
    <dbReference type="NCBI Taxonomy" id="3818"/>
    <lineage>
        <taxon>Eukaryota</taxon>
        <taxon>Viridiplantae</taxon>
        <taxon>Streptophyta</taxon>
        <taxon>Embryophyta</taxon>
        <taxon>Tracheophyta</taxon>
        <taxon>Spermatophyta</taxon>
        <taxon>Magnoliopsida</taxon>
        <taxon>eudicotyledons</taxon>
        <taxon>Gunneridae</taxon>
        <taxon>Pentapetalae</taxon>
        <taxon>rosids</taxon>
        <taxon>fabids</taxon>
        <taxon>Fabales</taxon>
        <taxon>Fabaceae</taxon>
        <taxon>Papilionoideae</taxon>
        <taxon>50 kb inversion clade</taxon>
        <taxon>dalbergioids sensu lato</taxon>
        <taxon>Dalbergieae</taxon>
        <taxon>Pterocarpus clade</taxon>
        <taxon>Arachis</taxon>
    </lineage>
</organism>
<dbReference type="EMBL" id="SDMP01000015">
    <property type="protein sequence ID" value="RYR08976.1"/>
    <property type="molecule type" value="Genomic_DNA"/>
</dbReference>
<dbReference type="GO" id="GO:0006355">
    <property type="term" value="P:regulation of DNA-templated transcription"/>
    <property type="evidence" value="ECO:0007669"/>
    <property type="project" value="UniProtKB-UniRule"/>
</dbReference>
<keyword evidence="2" id="KW-0862">Zinc</keyword>
<evidence type="ECO:0000313" key="5">
    <source>
        <dbReference type="Proteomes" id="UP000289738"/>
    </source>
</evidence>
<keyword evidence="2" id="KW-0479">Metal-binding</keyword>
<protein>
    <recommendedName>
        <fullName evidence="2">Protein FAR1-RELATED SEQUENCE</fullName>
    </recommendedName>
</protein>
<feature type="domain" description="SWIM-type" evidence="3">
    <location>
        <begin position="63"/>
        <end position="99"/>
    </location>
</feature>
<comment type="function">
    <text evidence="2">Putative transcription activator involved in regulating light control of development.</text>
</comment>
<gene>
    <name evidence="4" type="ORF">Ahy_B05g076908</name>
</gene>
<name>A0A444Z4F0_ARAHY</name>
<comment type="subcellular location">
    <subcellularLocation>
        <location evidence="2">Nucleus</location>
    </subcellularLocation>
</comment>
<dbReference type="InterPro" id="IPR007527">
    <property type="entry name" value="Znf_SWIM"/>
</dbReference>
<dbReference type="AlphaFoldDB" id="A0A444Z4F0"/>
<reference evidence="4 5" key="1">
    <citation type="submission" date="2019-01" db="EMBL/GenBank/DDBJ databases">
        <title>Sequencing of cultivated peanut Arachis hypogaea provides insights into genome evolution and oil improvement.</title>
        <authorList>
            <person name="Chen X."/>
        </authorList>
    </citation>
    <scope>NUCLEOTIDE SEQUENCE [LARGE SCALE GENOMIC DNA]</scope>
    <source>
        <strain evidence="5">cv. Fuhuasheng</strain>
        <tissue evidence="4">Leaves</tissue>
    </source>
</reference>
<dbReference type="GO" id="GO:0005634">
    <property type="term" value="C:nucleus"/>
    <property type="evidence" value="ECO:0007669"/>
    <property type="project" value="UniProtKB-SubCell"/>
</dbReference>
<dbReference type="PANTHER" id="PTHR31669:SF292">
    <property type="entry name" value="OS02G0262500 PROTEIN"/>
    <property type="match status" value="1"/>
</dbReference>
<dbReference type="InterPro" id="IPR031052">
    <property type="entry name" value="FHY3/FAR1"/>
</dbReference>
<sequence>MRRRELVADYKSAYGYPVVKIKLEAIEQFAATVYTKEVFELFQSCFHQEDEHLCFLRGRNISWVVASTNKDEEFSYSCHCMESFGLLCVHMVRVLVYLNMTTIPRNLILDRWIKRAKQPSATSDRIYVREIPNAAYISMNAAILEDCRELVNLSCRFFDDYFDVKTRLAKGHLSLQEKHRQRLGVAEEDISMGIKLITKGSQITNSMRHNDSRSLNSLSLGQESRKLLKN</sequence>
<keyword evidence="1 2" id="KW-0863">Zinc-finger</keyword>
<dbReference type="Proteomes" id="UP000289738">
    <property type="component" value="Chromosome B05"/>
</dbReference>
<evidence type="ECO:0000313" key="4">
    <source>
        <dbReference type="EMBL" id="RYR08976.1"/>
    </source>
</evidence>